<name>A0ABN2TN95_9ACTN</name>
<reference evidence="3" key="1">
    <citation type="journal article" date="2019" name="Int. J. Syst. Evol. Microbiol.">
        <title>The Global Catalogue of Microorganisms (GCM) 10K type strain sequencing project: providing services to taxonomists for standard genome sequencing and annotation.</title>
        <authorList>
            <consortium name="The Broad Institute Genomics Platform"/>
            <consortium name="The Broad Institute Genome Sequencing Center for Infectious Disease"/>
            <person name="Wu L."/>
            <person name="Ma J."/>
        </authorList>
    </citation>
    <scope>NUCLEOTIDE SEQUENCE [LARGE SCALE GENOMIC DNA]</scope>
    <source>
        <strain evidence="3">JCM 15313</strain>
    </source>
</reference>
<dbReference type="Proteomes" id="UP001501585">
    <property type="component" value="Unassembled WGS sequence"/>
</dbReference>
<comment type="caution">
    <text evidence="2">The sequence shown here is derived from an EMBL/GenBank/DDBJ whole genome shotgun (WGS) entry which is preliminary data.</text>
</comment>
<protein>
    <recommendedName>
        <fullName evidence="4">Pilus assembly protein TadE</fullName>
    </recommendedName>
</protein>
<organism evidence="2 3">
    <name type="scientific">Nocardiopsis rhodophaea</name>
    <dbReference type="NCBI Taxonomy" id="280238"/>
    <lineage>
        <taxon>Bacteria</taxon>
        <taxon>Bacillati</taxon>
        <taxon>Actinomycetota</taxon>
        <taxon>Actinomycetes</taxon>
        <taxon>Streptosporangiales</taxon>
        <taxon>Nocardiopsidaceae</taxon>
        <taxon>Nocardiopsis</taxon>
    </lineage>
</organism>
<proteinExistence type="predicted"/>
<dbReference type="InterPro" id="IPR049790">
    <property type="entry name" value="Rv3655c/TadE"/>
</dbReference>
<feature type="region of interest" description="Disordered" evidence="1">
    <location>
        <begin position="107"/>
        <end position="127"/>
    </location>
</feature>
<sequence length="127" mass="12657">MPCRRAVDRGTVTAETAVALPSLVLVLGVGLAAVQAVTVQLACVDAARIGARALARGESEDAVAAVIASVAPDGADAELSQDGGFARVAVSAPVRLGSEVTVPIRVVGEAATPREPGSSPRQHGPRG</sequence>
<evidence type="ECO:0000313" key="2">
    <source>
        <dbReference type="EMBL" id="GAA2013268.1"/>
    </source>
</evidence>
<gene>
    <name evidence="2" type="ORF">GCM10009799_47000</name>
</gene>
<dbReference type="NCBIfam" id="NF041390">
    <property type="entry name" value="TadE_Rv3655c"/>
    <property type="match status" value="1"/>
</dbReference>
<keyword evidence="3" id="KW-1185">Reference proteome</keyword>
<evidence type="ECO:0000313" key="3">
    <source>
        <dbReference type="Proteomes" id="UP001501585"/>
    </source>
</evidence>
<evidence type="ECO:0008006" key="4">
    <source>
        <dbReference type="Google" id="ProtNLM"/>
    </source>
</evidence>
<dbReference type="EMBL" id="BAAAPC010000026">
    <property type="protein sequence ID" value="GAA2013268.1"/>
    <property type="molecule type" value="Genomic_DNA"/>
</dbReference>
<accession>A0ABN2TN95</accession>
<evidence type="ECO:0000256" key="1">
    <source>
        <dbReference type="SAM" id="MobiDB-lite"/>
    </source>
</evidence>